<name>A0A371EV42_MUCPR</name>
<dbReference type="EMBL" id="QJKJ01011932">
    <property type="protein sequence ID" value="RDX69874.1"/>
    <property type="molecule type" value="Genomic_DNA"/>
</dbReference>
<dbReference type="Pfam" id="PF18052">
    <property type="entry name" value="Rx_N"/>
    <property type="match status" value="1"/>
</dbReference>
<evidence type="ECO:0000256" key="1">
    <source>
        <dbReference type="ARBA" id="ARBA00022737"/>
    </source>
</evidence>
<feature type="non-terminal residue" evidence="9">
    <location>
        <position position="1"/>
    </location>
</feature>
<dbReference type="Gene3D" id="3.80.10.10">
    <property type="entry name" value="Ribonuclease Inhibitor"/>
    <property type="match status" value="2"/>
</dbReference>
<dbReference type="InterPro" id="IPR058922">
    <property type="entry name" value="WHD_DRP"/>
</dbReference>
<dbReference type="Gene3D" id="1.20.5.4130">
    <property type="match status" value="1"/>
</dbReference>
<keyword evidence="10" id="KW-1185">Reference proteome</keyword>
<sequence>MAESFVSDVAESLLGKLVSYVYEEASRAYGVYEDLQGIKDTLSIVKGVLLDAEEKKDRKHGLREWLRQIQNVCFDAEDVLDGFECQNLRKQVVKASGSTRMKVGHFFSLSNSLVFRHRMAHQIKDVRERLDKIAADGNKFGLEKIDVDLRLVQRREMTYSHVDASDVIGRESDKEEIIKLLMQPHPDYDGHGDKSVCVIPIVGIGGLGKTTLAKLVFNDKRMDELFQLKMWVCISDDFDIRQIIIKIINSASASAPTLQSRLRLKLSGQKLLLVLDDIWNDDYAKWIELKNLIKVGAKGSKIIVTTRSNSIASMMGTVPSYILEGLSPENCLSLFVRWAFKDGQEKQYPNLMEIAEEIVKKCRGVPLAVRTLGSSLFSTSDLDKWEFVRDHEMWNLKQKKDDILPALKLSYDQMPSYLRHSFAFFSLYPKDYGIASPEIANLWVSLGFLRSPDRSQKLENIARHYIDELHSRSFLEDFEDFGPFYYFKLHDLVHDLALYVAKEEFLMVDSRTGNIPEQVRYLSIVENYSLDHALFPKCRSLRTVIFPIEGVGLASESLLETWVSRYRYLRVLDLSDSSFETLPNSVAKLEHLRLLDLSNNPNIKKLPRSICKLQNLQVFSASGCKKLKRFPKGFGKLINLRELKITTKQSFLSQDEFARLSNLQTLSFEYCDNLKFLFEREELTQLSSLQILVIRSCGSLKSLPLHILPKLEALFVADCEMLNLLVDDESPIQGLKMKFLHVENFPRLTRLPGWIEGAADTLQTMMIYNLPKLWTLPECLPRMTHLKRLHVAECPSLLFPQNHMHRLTTLEDLSVDGSPAWDYLTSITHQTLQVREEVLDLVINCKTELHPLSIGKLQNLLVSSVGGCMELPTLPKGFGKLINLRELNTTRQSNLFCHGINSQA</sequence>
<evidence type="ECO:0000259" key="5">
    <source>
        <dbReference type="Pfam" id="PF00931"/>
    </source>
</evidence>
<dbReference type="InterPro" id="IPR055414">
    <property type="entry name" value="LRR_R13L4/SHOC2-like"/>
</dbReference>
<keyword evidence="4" id="KW-0067">ATP-binding</keyword>
<feature type="domain" description="NB-ARC" evidence="5">
    <location>
        <begin position="171"/>
        <end position="341"/>
    </location>
</feature>
<dbReference type="CDD" id="cd14798">
    <property type="entry name" value="RX-CC_like"/>
    <property type="match status" value="1"/>
</dbReference>
<dbReference type="InterPro" id="IPR002182">
    <property type="entry name" value="NB-ARC"/>
</dbReference>
<evidence type="ECO:0000259" key="7">
    <source>
        <dbReference type="Pfam" id="PF23559"/>
    </source>
</evidence>
<gene>
    <name evidence="9" type="primary">RGA3</name>
    <name evidence="9" type="ORF">CR513_50957</name>
</gene>
<dbReference type="STRING" id="157652.A0A371EV42"/>
<dbReference type="Gene3D" id="1.10.10.10">
    <property type="entry name" value="Winged helix-like DNA-binding domain superfamily/Winged helix DNA-binding domain"/>
    <property type="match status" value="1"/>
</dbReference>
<evidence type="ECO:0000259" key="6">
    <source>
        <dbReference type="Pfam" id="PF18052"/>
    </source>
</evidence>
<evidence type="ECO:0000259" key="8">
    <source>
        <dbReference type="Pfam" id="PF23598"/>
    </source>
</evidence>
<dbReference type="Proteomes" id="UP000257109">
    <property type="component" value="Unassembled WGS sequence"/>
</dbReference>
<evidence type="ECO:0000256" key="3">
    <source>
        <dbReference type="ARBA" id="ARBA00022821"/>
    </source>
</evidence>
<dbReference type="PANTHER" id="PTHR36766:SF61">
    <property type="entry name" value="NB-ARC DOMAIN DISEASE RESISTANCE PROTEIN"/>
    <property type="match status" value="1"/>
</dbReference>
<evidence type="ECO:0000313" key="10">
    <source>
        <dbReference type="Proteomes" id="UP000257109"/>
    </source>
</evidence>
<protein>
    <submittedName>
        <fullName evidence="9">Disease resistance protein RGA3</fullName>
    </submittedName>
</protein>
<dbReference type="InterPro" id="IPR042197">
    <property type="entry name" value="Apaf_helical"/>
</dbReference>
<dbReference type="InterPro" id="IPR038005">
    <property type="entry name" value="RX-like_CC"/>
</dbReference>
<dbReference type="PANTHER" id="PTHR36766">
    <property type="entry name" value="PLANT BROAD-SPECTRUM MILDEW RESISTANCE PROTEIN RPW8"/>
    <property type="match status" value="1"/>
</dbReference>
<dbReference type="Pfam" id="PF23598">
    <property type="entry name" value="LRR_14"/>
    <property type="match status" value="1"/>
</dbReference>
<dbReference type="Gene3D" id="1.10.8.430">
    <property type="entry name" value="Helical domain of apoptotic protease-activating factors"/>
    <property type="match status" value="1"/>
</dbReference>
<feature type="domain" description="Disease resistance protein winged helix" evidence="7">
    <location>
        <begin position="427"/>
        <end position="497"/>
    </location>
</feature>
<proteinExistence type="predicted"/>
<dbReference type="GO" id="GO:0051707">
    <property type="term" value="P:response to other organism"/>
    <property type="evidence" value="ECO:0007669"/>
    <property type="project" value="UniProtKB-ARBA"/>
</dbReference>
<keyword evidence="3" id="KW-0611">Plant defense</keyword>
<dbReference type="Pfam" id="PF00931">
    <property type="entry name" value="NB-ARC"/>
    <property type="match status" value="1"/>
</dbReference>
<dbReference type="Gene3D" id="3.40.50.300">
    <property type="entry name" value="P-loop containing nucleotide triphosphate hydrolases"/>
    <property type="match status" value="1"/>
</dbReference>
<dbReference type="PRINTS" id="PR00364">
    <property type="entry name" value="DISEASERSIST"/>
</dbReference>
<organism evidence="9 10">
    <name type="scientific">Mucuna pruriens</name>
    <name type="common">Velvet bean</name>
    <name type="synonym">Dolichos pruriens</name>
    <dbReference type="NCBI Taxonomy" id="157652"/>
    <lineage>
        <taxon>Eukaryota</taxon>
        <taxon>Viridiplantae</taxon>
        <taxon>Streptophyta</taxon>
        <taxon>Embryophyta</taxon>
        <taxon>Tracheophyta</taxon>
        <taxon>Spermatophyta</taxon>
        <taxon>Magnoliopsida</taxon>
        <taxon>eudicotyledons</taxon>
        <taxon>Gunneridae</taxon>
        <taxon>Pentapetalae</taxon>
        <taxon>rosids</taxon>
        <taxon>fabids</taxon>
        <taxon>Fabales</taxon>
        <taxon>Fabaceae</taxon>
        <taxon>Papilionoideae</taxon>
        <taxon>50 kb inversion clade</taxon>
        <taxon>NPAAA clade</taxon>
        <taxon>indigoferoid/millettioid clade</taxon>
        <taxon>Phaseoleae</taxon>
        <taxon>Mucuna</taxon>
    </lineage>
</organism>
<dbReference type="InterPro" id="IPR032675">
    <property type="entry name" value="LRR_dom_sf"/>
</dbReference>
<reference evidence="9" key="1">
    <citation type="submission" date="2018-05" db="EMBL/GenBank/DDBJ databases">
        <title>Draft genome of Mucuna pruriens seed.</title>
        <authorList>
            <person name="Nnadi N.E."/>
            <person name="Vos R."/>
            <person name="Hasami M.H."/>
            <person name="Devisetty U.K."/>
            <person name="Aguiy J.C."/>
        </authorList>
    </citation>
    <scope>NUCLEOTIDE SEQUENCE [LARGE SCALE GENOMIC DNA]</scope>
    <source>
        <strain evidence="9">JCA_2017</strain>
    </source>
</reference>
<feature type="domain" description="Disease resistance N-terminal" evidence="6">
    <location>
        <begin position="10"/>
        <end position="98"/>
    </location>
</feature>
<keyword evidence="1" id="KW-0677">Repeat</keyword>
<dbReference type="InterPro" id="IPR036388">
    <property type="entry name" value="WH-like_DNA-bd_sf"/>
</dbReference>
<dbReference type="GO" id="GO:0043531">
    <property type="term" value="F:ADP binding"/>
    <property type="evidence" value="ECO:0007669"/>
    <property type="project" value="InterPro"/>
</dbReference>
<evidence type="ECO:0000256" key="2">
    <source>
        <dbReference type="ARBA" id="ARBA00022741"/>
    </source>
</evidence>
<keyword evidence="2" id="KW-0547">Nucleotide-binding</keyword>
<evidence type="ECO:0000256" key="4">
    <source>
        <dbReference type="ARBA" id="ARBA00022840"/>
    </source>
</evidence>
<dbReference type="SUPFAM" id="SSF52540">
    <property type="entry name" value="P-loop containing nucleoside triphosphate hydrolases"/>
    <property type="match status" value="1"/>
</dbReference>
<feature type="domain" description="Disease resistance R13L4/SHOC-2-like LRR" evidence="8">
    <location>
        <begin position="562"/>
        <end position="760"/>
    </location>
</feature>
<accession>A0A371EV42</accession>
<comment type="caution">
    <text evidence="9">The sequence shown here is derived from an EMBL/GenBank/DDBJ whole genome shotgun (WGS) entry which is preliminary data.</text>
</comment>
<dbReference type="GO" id="GO:0005524">
    <property type="term" value="F:ATP binding"/>
    <property type="evidence" value="ECO:0007669"/>
    <property type="project" value="UniProtKB-KW"/>
</dbReference>
<dbReference type="GO" id="GO:0006952">
    <property type="term" value="P:defense response"/>
    <property type="evidence" value="ECO:0007669"/>
    <property type="project" value="UniProtKB-KW"/>
</dbReference>
<dbReference type="Pfam" id="PF23559">
    <property type="entry name" value="WHD_DRP"/>
    <property type="match status" value="1"/>
</dbReference>
<evidence type="ECO:0000313" key="9">
    <source>
        <dbReference type="EMBL" id="RDX69874.1"/>
    </source>
</evidence>
<dbReference type="SUPFAM" id="SSF52058">
    <property type="entry name" value="L domain-like"/>
    <property type="match status" value="1"/>
</dbReference>
<dbReference type="InterPro" id="IPR027417">
    <property type="entry name" value="P-loop_NTPase"/>
</dbReference>
<dbReference type="InterPro" id="IPR041118">
    <property type="entry name" value="Rx_N"/>
</dbReference>
<dbReference type="AlphaFoldDB" id="A0A371EV42"/>
<dbReference type="OrthoDB" id="2018467at2759"/>